<feature type="compositionally biased region" description="Low complexity" evidence="1">
    <location>
        <begin position="82"/>
        <end position="104"/>
    </location>
</feature>
<dbReference type="eggNOG" id="COG2331">
    <property type="taxonomic scope" value="Bacteria"/>
</dbReference>
<evidence type="ECO:0000256" key="1">
    <source>
        <dbReference type="SAM" id="MobiDB-lite"/>
    </source>
</evidence>
<organism evidence="3 4">
    <name type="scientific">Gordonia sputi NBRC 100414</name>
    <dbReference type="NCBI Taxonomy" id="1089453"/>
    <lineage>
        <taxon>Bacteria</taxon>
        <taxon>Bacillati</taxon>
        <taxon>Actinomycetota</taxon>
        <taxon>Actinomycetes</taxon>
        <taxon>Mycobacteriales</taxon>
        <taxon>Gordoniaceae</taxon>
        <taxon>Gordonia</taxon>
    </lineage>
</organism>
<comment type="caution">
    <text evidence="3">The sequence shown here is derived from an EMBL/GenBank/DDBJ whole genome shotgun (WGS) entry which is preliminary data.</text>
</comment>
<dbReference type="Proteomes" id="UP000005845">
    <property type="component" value="Unassembled WGS sequence"/>
</dbReference>
<evidence type="ECO:0000313" key="4">
    <source>
        <dbReference type="Proteomes" id="UP000005845"/>
    </source>
</evidence>
<dbReference type="NCBIfam" id="TIGR02605">
    <property type="entry name" value="CxxC_CxxC_SSSS"/>
    <property type="match status" value="1"/>
</dbReference>
<accession>H5U0E0</accession>
<reference evidence="3 4" key="1">
    <citation type="submission" date="2012-02" db="EMBL/GenBank/DDBJ databases">
        <title>Whole genome shotgun sequence of Gordonia sputi NBRC 100414.</title>
        <authorList>
            <person name="Yoshida I."/>
            <person name="Hosoyama A."/>
            <person name="Tsuchikane K."/>
            <person name="Katsumata H."/>
            <person name="Yamazaki S."/>
            <person name="Fujita N."/>
        </authorList>
    </citation>
    <scope>NUCLEOTIDE SEQUENCE [LARGE SCALE GENOMIC DNA]</scope>
    <source>
        <strain evidence="3 4">NBRC 100414</strain>
    </source>
</reference>
<feature type="region of interest" description="Disordered" evidence="1">
    <location>
        <begin position="78"/>
        <end position="116"/>
    </location>
</feature>
<dbReference type="InterPro" id="IPR013429">
    <property type="entry name" value="Regulatory_FmdB_Zinc_ribbon"/>
</dbReference>
<dbReference type="EMBL" id="BAFC01000059">
    <property type="protein sequence ID" value="GAB39198.1"/>
    <property type="molecule type" value="Genomic_DNA"/>
</dbReference>
<protein>
    <submittedName>
        <fullName evidence="3">Putative regulatory protein</fullName>
    </submittedName>
</protein>
<sequence>MSRRCSAIQDSATHRSRYGLHMPTYVFRCPQACDDVEQVHSMLTVPDDVECPVCSERARRIVTAPRLGVGDSAAMRAHDATRATADAPAVVSSVPGSPRRSTPVTTNPLHRRLPRP</sequence>
<dbReference type="AlphaFoldDB" id="H5U0E0"/>
<dbReference type="SMART" id="SM00834">
    <property type="entry name" value="CxxC_CXXC_SSSS"/>
    <property type="match status" value="1"/>
</dbReference>
<evidence type="ECO:0000313" key="3">
    <source>
        <dbReference type="EMBL" id="GAB39198.1"/>
    </source>
</evidence>
<gene>
    <name evidence="3" type="ORF">GOSPT_059_00600</name>
</gene>
<proteinExistence type="predicted"/>
<keyword evidence="4" id="KW-1185">Reference proteome</keyword>
<feature type="domain" description="Putative regulatory protein FmdB zinc ribbon" evidence="2">
    <location>
        <begin position="22"/>
        <end position="63"/>
    </location>
</feature>
<name>H5U0E0_9ACTN</name>
<evidence type="ECO:0000259" key="2">
    <source>
        <dbReference type="SMART" id="SM00834"/>
    </source>
</evidence>